<sequence length="282" mass="31872">MLVKPTEVTFVLSTTRAGSTWLGLVLGSHSWAATLGEFFRPYAIPDHVICRLCEADGLADCRVLRSLRDVPERDAHSFAAAALGTPMVVDISKRPDWAARFFDRPDLEVRLIHLVRHPAGFVESESRRSPEASLPDLCRRWEQTNRDLEVLCARSGLPAHLASYERLCDSSDTAFDELCRFLNRPFEPGALAYWTFEHHGLGGNGAASVYLRDRRIKRYVTGDDAFYRGIESRRTSADMRWRERLPEAIRSEAIASTYARELASRLGLTWSVDGYSRTALPR</sequence>
<reference evidence="1" key="1">
    <citation type="submission" date="2020-09" db="EMBL/GenBank/DDBJ databases">
        <title>A new high-throughput screening method to detect antimicrobial volatiles from metagenomic clone libraries.</title>
        <authorList>
            <person name="Stocker F."/>
            <person name="Obermeier M."/>
            <person name="Resch K."/>
            <person name="Berg G."/>
            <person name="Mueller Bogota C.A."/>
        </authorList>
    </citation>
    <scope>NUCLEOTIDE SEQUENCE</scope>
</reference>
<dbReference type="AlphaFoldDB" id="A0A7L9QC58"/>
<evidence type="ECO:0000313" key="1">
    <source>
        <dbReference type="EMBL" id="QOL00436.1"/>
    </source>
</evidence>
<evidence type="ECO:0008006" key="2">
    <source>
        <dbReference type="Google" id="ProtNLM"/>
    </source>
</evidence>
<proteinExistence type="predicted"/>
<accession>A0A7L9QC58</accession>
<name>A0A7L9QC58_9ZZZZ</name>
<dbReference type="EMBL" id="MW000469">
    <property type="protein sequence ID" value="QOL00436.1"/>
    <property type="molecule type" value="Genomic_DNA"/>
</dbReference>
<dbReference type="Gene3D" id="3.40.50.300">
    <property type="entry name" value="P-loop containing nucleotide triphosphate hydrolases"/>
    <property type="match status" value="1"/>
</dbReference>
<dbReference type="SUPFAM" id="SSF52540">
    <property type="entry name" value="P-loop containing nucleoside triphosphate hydrolases"/>
    <property type="match status" value="1"/>
</dbReference>
<organism evidence="1">
    <name type="scientific">uncultured organism</name>
    <dbReference type="NCBI Taxonomy" id="155900"/>
    <lineage>
        <taxon>unclassified sequences</taxon>
        <taxon>environmental samples</taxon>
    </lineage>
</organism>
<dbReference type="InterPro" id="IPR027417">
    <property type="entry name" value="P-loop_NTPase"/>
</dbReference>
<protein>
    <recommendedName>
        <fullName evidence="2">Sulfotransferase family protein</fullName>
    </recommendedName>
</protein>